<comment type="cofactor">
    <cofactor evidence="1">
        <name>Mg(2+)</name>
        <dbReference type="ChEBI" id="CHEBI:18420"/>
    </cofactor>
</comment>
<dbReference type="SUPFAM" id="SSF48576">
    <property type="entry name" value="Terpenoid synthases"/>
    <property type="match status" value="1"/>
</dbReference>
<dbReference type="Pfam" id="PF00348">
    <property type="entry name" value="polyprenyl_synt"/>
    <property type="match status" value="1"/>
</dbReference>
<dbReference type="PROSITE" id="PS00723">
    <property type="entry name" value="POLYPRENYL_SYNTHASE_1"/>
    <property type="match status" value="1"/>
</dbReference>
<dbReference type="PANTHER" id="PTHR43281:SF1">
    <property type="entry name" value="FARNESYL DIPHOSPHATE SYNTHASE"/>
    <property type="match status" value="1"/>
</dbReference>
<evidence type="ECO:0000256" key="1">
    <source>
        <dbReference type="ARBA" id="ARBA00001946"/>
    </source>
</evidence>
<dbReference type="PROSITE" id="PS00444">
    <property type="entry name" value="POLYPRENYL_SYNTHASE_2"/>
    <property type="match status" value="1"/>
</dbReference>
<reference evidence="8 9" key="1">
    <citation type="journal article" date="2007" name="Nat. Biotechnol.">
        <title>Genome sequence and identification of candidate vaccine antigens from the animal pathogen Dichelobacter nodosus.</title>
        <authorList>
            <person name="Myers G.S."/>
            <person name="Parker D."/>
            <person name="Al-Hasani K."/>
            <person name="Kennan R.M."/>
            <person name="Seemann T."/>
            <person name="Ren Q."/>
            <person name="Badger J.H."/>
            <person name="Selengut J.D."/>
            <person name="Deboy R.T."/>
            <person name="Tettelin H."/>
            <person name="Boyce J.D."/>
            <person name="McCarl V.P."/>
            <person name="Han X."/>
            <person name="Nelson W.C."/>
            <person name="Madupu R."/>
            <person name="Mohamoud Y."/>
            <person name="Holley T."/>
            <person name="Fedorova N."/>
            <person name="Khouri H."/>
            <person name="Bottomley S.P."/>
            <person name="Whittington R.J."/>
            <person name="Adler B."/>
            <person name="Songer J.G."/>
            <person name="Rood J.I."/>
            <person name="Paulsen I.T."/>
        </authorList>
    </citation>
    <scope>NUCLEOTIDE SEQUENCE [LARGE SCALE GENOMIC DNA]</scope>
    <source>
        <strain evidence="8 9">VCS1703A</strain>
    </source>
</reference>
<dbReference type="STRING" id="246195.DNO_0648"/>
<evidence type="ECO:0000313" key="9">
    <source>
        <dbReference type="Proteomes" id="UP000000248"/>
    </source>
</evidence>
<evidence type="ECO:0000256" key="4">
    <source>
        <dbReference type="ARBA" id="ARBA00022723"/>
    </source>
</evidence>
<keyword evidence="5" id="KW-0460">Magnesium</keyword>
<dbReference type="GO" id="GO:0008654">
    <property type="term" value="P:phospholipid biosynthetic process"/>
    <property type="evidence" value="ECO:0007669"/>
    <property type="project" value="UniProtKB-ARBA"/>
</dbReference>
<evidence type="ECO:0000256" key="2">
    <source>
        <dbReference type="ARBA" id="ARBA00006706"/>
    </source>
</evidence>
<evidence type="ECO:0000256" key="6">
    <source>
        <dbReference type="ARBA" id="ARBA00023229"/>
    </source>
</evidence>
<dbReference type="KEGG" id="dno:DNO_0648"/>
<dbReference type="OrthoDB" id="9805316at2"/>
<accession>A5EV95</accession>
<organism evidence="8 9">
    <name type="scientific">Dichelobacter nodosus (strain VCS1703A)</name>
    <dbReference type="NCBI Taxonomy" id="246195"/>
    <lineage>
        <taxon>Bacteria</taxon>
        <taxon>Pseudomonadati</taxon>
        <taxon>Pseudomonadota</taxon>
        <taxon>Gammaproteobacteria</taxon>
        <taxon>Cardiobacteriales</taxon>
        <taxon>Cardiobacteriaceae</taxon>
        <taxon>Dichelobacter</taxon>
    </lineage>
</organism>
<gene>
    <name evidence="8" type="primary">ispA</name>
    <name evidence="8" type="ordered locus">DNO_0648</name>
</gene>
<dbReference type="GO" id="GO:0046872">
    <property type="term" value="F:metal ion binding"/>
    <property type="evidence" value="ECO:0007669"/>
    <property type="project" value="UniProtKB-KW"/>
</dbReference>
<protein>
    <submittedName>
        <fullName evidence="8">Geranyltranstransferase</fullName>
        <ecNumber evidence="8">2.5.1.10</ecNumber>
    </submittedName>
</protein>
<evidence type="ECO:0000313" key="8">
    <source>
        <dbReference type="EMBL" id="ABQ14355.1"/>
    </source>
</evidence>
<sequence length="280" mass="30568">MNLNNYRDRVEHALERALPHDESLLTKAMRYSTLNAGKRLRAALIYAVAEDFSLPLSLVDNAACALECIHAYSLIHDDLPAMDNDDLRRGKASCHKAFDEATAILAGDALNTLAFALLARDEKNGLAQIRCLSAAAGAMVCGQSLDMIYTGTAIDVQKLQIIHQKKTGALLTAALHLGALPSPDYAHYQTQLTAIGEHIGIAYQIIDDMLDATSDSQTLGKTAGKDAQQLKNTYMNFFSPANIQSLIAHHEQCTRQQLNALPNCGQQLSAVIDLIFHRQQ</sequence>
<dbReference type="CDD" id="cd00685">
    <property type="entry name" value="Trans_IPPS_HT"/>
    <property type="match status" value="1"/>
</dbReference>
<dbReference type="PANTHER" id="PTHR43281">
    <property type="entry name" value="FARNESYL DIPHOSPHATE SYNTHASE"/>
    <property type="match status" value="1"/>
</dbReference>
<dbReference type="InterPro" id="IPR033749">
    <property type="entry name" value="Polyprenyl_synt_CS"/>
</dbReference>
<proteinExistence type="inferred from homology"/>
<evidence type="ECO:0000256" key="3">
    <source>
        <dbReference type="ARBA" id="ARBA00022679"/>
    </source>
</evidence>
<dbReference type="SFLD" id="SFLDS00005">
    <property type="entry name" value="Isoprenoid_Synthase_Type_I"/>
    <property type="match status" value="1"/>
</dbReference>
<dbReference type="EMBL" id="CP000513">
    <property type="protein sequence ID" value="ABQ14355.1"/>
    <property type="molecule type" value="Genomic_DNA"/>
</dbReference>
<dbReference type="eggNOG" id="COG0142">
    <property type="taxonomic scope" value="Bacteria"/>
</dbReference>
<dbReference type="HOGENOM" id="CLU_014015_0_1_6"/>
<dbReference type="EC" id="2.5.1.10" evidence="8"/>
<evidence type="ECO:0000256" key="5">
    <source>
        <dbReference type="ARBA" id="ARBA00022842"/>
    </source>
</evidence>
<dbReference type="FunFam" id="1.10.600.10:FF:000001">
    <property type="entry name" value="Geranylgeranyl diphosphate synthase"/>
    <property type="match status" value="1"/>
</dbReference>
<dbReference type="Proteomes" id="UP000000248">
    <property type="component" value="Chromosome"/>
</dbReference>
<comment type="similarity">
    <text evidence="2 7">Belongs to the FPP/GGPP synthase family.</text>
</comment>
<dbReference type="RefSeq" id="WP_012030981.1">
    <property type="nucleotide sequence ID" value="NC_009446.1"/>
</dbReference>
<keyword evidence="6" id="KW-0414">Isoprene biosynthesis</keyword>
<dbReference type="GO" id="GO:0004337">
    <property type="term" value="F:(2E,6E)-farnesyl diphosphate synthase activity"/>
    <property type="evidence" value="ECO:0007669"/>
    <property type="project" value="UniProtKB-EC"/>
</dbReference>
<dbReference type="GO" id="GO:0016114">
    <property type="term" value="P:terpenoid biosynthetic process"/>
    <property type="evidence" value="ECO:0007669"/>
    <property type="project" value="UniProtKB-ARBA"/>
</dbReference>
<name>A5EV95_DICNV</name>
<dbReference type="SFLD" id="SFLDG01017">
    <property type="entry name" value="Polyprenyl_Transferase_Like"/>
    <property type="match status" value="1"/>
</dbReference>
<keyword evidence="9" id="KW-1185">Reference proteome</keyword>
<dbReference type="InterPro" id="IPR008949">
    <property type="entry name" value="Isoprenoid_synthase_dom_sf"/>
</dbReference>
<keyword evidence="3 7" id="KW-0808">Transferase</keyword>
<evidence type="ECO:0000256" key="7">
    <source>
        <dbReference type="RuleBase" id="RU004466"/>
    </source>
</evidence>
<dbReference type="InterPro" id="IPR000092">
    <property type="entry name" value="Polyprenyl_synt"/>
</dbReference>
<dbReference type="Gene3D" id="1.10.600.10">
    <property type="entry name" value="Farnesyl Diphosphate Synthase"/>
    <property type="match status" value="1"/>
</dbReference>
<dbReference type="AlphaFoldDB" id="A5EV95"/>
<keyword evidence="4" id="KW-0479">Metal-binding</keyword>